<dbReference type="AlphaFoldDB" id="A0A9P0YIU7"/>
<protein>
    <recommendedName>
        <fullName evidence="3">SPRY domain-containing protein</fullName>
    </recommendedName>
</protein>
<dbReference type="OrthoDB" id="445357at2759"/>
<evidence type="ECO:0000259" key="3">
    <source>
        <dbReference type="SMART" id="SM00449"/>
    </source>
</evidence>
<dbReference type="InterPro" id="IPR013320">
    <property type="entry name" value="ConA-like_dom_sf"/>
</dbReference>
<sequence length="589" mass="65491">MSAENPAMASSKREFQNPDEVASSKKPKLDFTATNVQPSLTDPPPRVTLNPADCEIDFDIGLNGLQGSALHEKAFAYFWSGARANAGITGGKYCFGCKIISEQRVSMVHNTQDQQHLCRVGVSRVDDPVGDLGESLHSFCFEATGDIYNAGKVSCFGESFGVRDEIICCLDLETSNHASIGFLKNRRWLRLPIHFEIHPNLGSAFFPHILLKNVVVSLQFSVEDGLDVIEGYKPWSSAIEDGKALPGPTFSNIHGCELKMLVGLPASGKSTWAEKLVKEQPEKRYIVIGTSLIHNKMKVPGLARGYIYNEVHVTICNTLLLRASNLPRNFILDRRNLYKIDRMQKLEPFSNYKKSAVVIFPRPEELKLRFDLRFKQMGMRFPDALQELLVNFSLPMSKDMPCADECFDEVIFTEMGREEAQRYLDLMKTSVPRPGPGGVIYTTPTFPSTQPCFRNSSLSHGVSPTNPPPHLLRPMYMSAAAAAQYGRRVSLPHGNFPSSMQQQPTGQEGVGYDYGSSSSTPTVQHRGRNVLYGHPCVQPPGGGNALDNWTDLDYLLSCTLDELFFERRSDAPGIIASFQELLMNCFWAG</sequence>
<reference evidence="4" key="1">
    <citation type="submission" date="2022-07" db="EMBL/GenBank/DDBJ databases">
        <authorList>
            <person name="Macas J."/>
            <person name="Novak P."/>
            <person name="Neumann P."/>
        </authorList>
    </citation>
    <scope>NUCLEOTIDE SEQUENCE</scope>
</reference>
<dbReference type="InterPro" id="IPR027417">
    <property type="entry name" value="P-loop_NTPase"/>
</dbReference>
<dbReference type="EMBL" id="CAMAPE010000004">
    <property type="protein sequence ID" value="CAH9059653.1"/>
    <property type="molecule type" value="Genomic_DNA"/>
</dbReference>
<dbReference type="Proteomes" id="UP001152484">
    <property type="component" value="Unassembled WGS sequence"/>
</dbReference>
<evidence type="ECO:0000256" key="2">
    <source>
        <dbReference type="SAM" id="MobiDB-lite"/>
    </source>
</evidence>
<feature type="region of interest" description="Disordered" evidence="2">
    <location>
        <begin position="1"/>
        <end position="47"/>
    </location>
</feature>
<keyword evidence="5" id="KW-1185">Reference proteome</keyword>
<dbReference type="GO" id="GO:0009536">
    <property type="term" value="C:plastid"/>
    <property type="evidence" value="ECO:0007669"/>
    <property type="project" value="UniProtKB-SubCell"/>
</dbReference>
<dbReference type="Gene3D" id="3.40.50.300">
    <property type="entry name" value="P-loop containing nucleotide triphosphate hydrolases"/>
    <property type="match status" value="1"/>
</dbReference>
<evidence type="ECO:0000313" key="4">
    <source>
        <dbReference type="EMBL" id="CAH9059653.1"/>
    </source>
</evidence>
<dbReference type="Gene3D" id="2.60.120.920">
    <property type="match status" value="1"/>
</dbReference>
<dbReference type="GO" id="GO:0005634">
    <property type="term" value="C:nucleus"/>
    <property type="evidence" value="ECO:0007669"/>
    <property type="project" value="TreeGrafter"/>
</dbReference>
<dbReference type="InterPro" id="IPR003877">
    <property type="entry name" value="SPRY_dom"/>
</dbReference>
<dbReference type="SMART" id="SM00449">
    <property type="entry name" value="SPRY"/>
    <property type="match status" value="1"/>
</dbReference>
<name>A0A9P0YIU7_CUSEU</name>
<dbReference type="PANTHER" id="PTHR12381:SF56">
    <property type="entry name" value="B30.2_SPRY DOMAIN-CONTAINING PROTEIN-RELATED"/>
    <property type="match status" value="1"/>
</dbReference>
<accession>A0A9P0YIU7</accession>
<dbReference type="GO" id="GO:0000380">
    <property type="term" value="P:alternative mRNA splicing, via spliceosome"/>
    <property type="evidence" value="ECO:0007669"/>
    <property type="project" value="TreeGrafter"/>
</dbReference>
<proteinExistence type="predicted"/>
<comment type="caution">
    <text evidence="4">The sequence shown here is derived from an EMBL/GenBank/DDBJ whole genome shotgun (WGS) entry which is preliminary data.</text>
</comment>
<dbReference type="PANTHER" id="PTHR12381">
    <property type="entry name" value="HETEROGENEOUS NUCLEAR RIBONUCLEOPROTEIN U FAMILY MEMBER"/>
    <property type="match status" value="1"/>
</dbReference>
<evidence type="ECO:0000313" key="5">
    <source>
        <dbReference type="Proteomes" id="UP001152484"/>
    </source>
</evidence>
<feature type="compositionally biased region" description="Polar residues" evidence="2">
    <location>
        <begin position="497"/>
        <end position="506"/>
    </location>
</feature>
<gene>
    <name evidence="4" type="ORF">CEURO_LOCUS1450</name>
</gene>
<dbReference type="Pfam" id="PF00622">
    <property type="entry name" value="SPRY"/>
    <property type="match status" value="1"/>
</dbReference>
<dbReference type="InterPro" id="IPR043136">
    <property type="entry name" value="B30.2/SPRY_sf"/>
</dbReference>
<feature type="region of interest" description="Disordered" evidence="2">
    <location>
        <begin position="497"/>
        <end position="519"/>
    </location>
</feature>
<feature type="domain" description="SPRY" evidence="3">
    <location>
        <begin position="90"/>
        <end position="221"/>
    </location>
</feature>
<dbReference type="SUPFAM" id="SSF52540">
    <property type="entry name" value="P-loop containing nucleoside triphosphate hydrolases"/>
    <property type="match status" value="1"/>
</dbReference>
<dbReference type="GO" id="GO:0003723">
    <property type="term" value="F:RNA binding"/>
    <property type="evidence" value="ECO:0007669"/>
    <property type="project" value="TreeGrafter"/>
</dbReference>
<organism evidence="4 5">
    <name type="scientific">Cuscuta europaea</name>
    <name type="common">European dodder</name>
    <dbReference type="NCBI Taxonomy" id="41803"/>
    <lineage>
        <taxon>Eukaryota</taxon>
        <taxon>Viridiplantae</taxon>
        <taxon>Streptophyta</taxon>
        <taxon>Embryophyta</taxon>
        <taxon>Tracheophyta</taxon>
        <taxon>Spermatophyta</taxon>
        <taxon>Magnoliopsida</taxon>
        <taxon>eudicotyledons</taxon>
        <taxon>Gunneridae</taxon>
        <taxon>Pentapetalae</taxon>
        <taxon>asterids</taxon>
        <taxon>lamiids</taxon>
        <taxon>Solanales</taxon>
        <taxon>Convolvulaceae</taxon>
        <taxon>Cuscuteae</taxon>
        <taxon>Cuscuta</taxon>
        <taxon>Cuscuta subgen. Cuscuta</taxon>
    </lineage>
</organism>
<dbReference type="SUPFAM" id="SSF49899">
    <property type="entry name" value="Concanavalin A-like lectins/glucanases"/>
    <property type="match status" value="1"/>
</dbReference>
<dbReference type="Pfam" id="PF13671">
    <property type="entry name" value="AAA_33"/>
    <property type="match status" value="1"/>
</dbReference>
<evidence type="ECO:0000256" key="1">
    <source>
        <dbReference type="ARBA" id="ARBA00004474"/>
    </source>
</evidence>
<comment type="subcellular location">
    <subcellularLocation>
        <location evidence="1">Plastid</location>
    </subcellularLocation>
</comment>